<evidence type="ECO:0000259" key="6">
    <source>
        <dbReference type="Pfam" id="PF00694"/>
    </source>
</evidence>
<organism evidence="7 8">
    <name type="scientific">Amycolatopsis acididurans</name>
    <dbReference type="NCBI Taxonomy" id="2724524"/>
    <lineage>
        <taxon>Bacteria</taxon>
        <taxon>Bacillati</taxon>
        <taxon>Actinomycetota</taxon>
        <taxon>Actinomycetes</taxon>
        <taxon>Pseudonocardiales</taxon>
        <taxon>Pseudonocardiaceae</taxon>
        <taxon>Amycolatopsis</taxon>
    </lineage>
</organism>
<dbReference type="InterPro" id="IPR011827">
    <property type="entry name" value="LeuD_type2/HacB/DmdB"/>
</dbReference>
<evidence type="ECO:0000313" key="8">
    <source>
        <dbReference type="Proteomes" id="UP000715441"/>
    </source>
</evidence>
<dbReference type="PANTHER" id="PTHR43345:SF2">
    <property type="entry name" value="3-ISOPROPYLMALATE DEHYDRATASE SMALL SUBUNIT 1"/>
    <property type="match status" value="1"/>
</dbReference>
<dbReference type="Proteomes" id="UP000715441">
    <property type="component" value="Unassembled WGS sequence"/>
</dbReference>
<evidence type="ECO:0000256" key="4">
    <source>
        <dbReference type="ARBA" id="ARBA00031631"/>
    </source>
</evidence>
<dbReference type="InterPro" id="IPR015928">
    <property type="entry name" value="Aconitase/3IPM_dehydase_swvl"/>
</dbReference>
<proteinExistence type="inferred from homology"/>
<dbReference type="RefSeq" id="WP_168513103.1">
    <property type="nucleotide sequence ID" value="NZ_JAAXLS010000003.1"/>
</dbReference>
<evidence type="ECO:0000256" key="5">
    <source>
        <dbReference type="ARBA" id="ARBA00033368"/>
    </source>
</evidence>
<evidence type="ECO:0000313" key="7">
    <source>
        <dbReference type="EMBL" id="NKQ52852.1"/>
    </source>
</evidence>
<dbReference type="InterPro" id="IPR050075">
    <property type="entry name" value="LeuD"/>
</dbReference>
<dbReference type="EMBL" id="JAAXLS010000003">
    <property type="protein sequence ID" value="NKQ52852.1"/>
    <property type="molecule type" value="Genomic_DNA"/>
</dbReference>
<name>A0ABX1J3H9_9PSEU</name>
<feature type="domain" description="Aconitase A/isopropylmalate dehydratase small subunit swivel" evidence="6">
    <location>
        <begin position="57"/>
        <end position="102"/>
    </location>
</feature>
<keyword evidence="8" id="KW-1185">Reference proteome</keyword>
<reference evidence="7 8" key="1">
    <citation type="submission" date="2020-04" db="EMBL/GenBank/DDBJ databases">
        <title>Novel species.</title>
        <authorList>
            <person name="Teo W.F.A."/>
            <person name="Lipun K."/>
            <person name="Srisuk N."/>
            <person name="Duangmal K."/>
        </authorList>
    </citation>
    <scope>NUCLEOTIDE SEQUENCE [LARGE SCALE GENOMIC DNA]</scope>
    <source>
        <strain evidence="7 8">K13G38</strain>
    </source>
</reference>
<dbReference type="Gene3D" id="3.20.19.10">
    <property type="entry name" value="Aconitase, domain 4"/>
    <property type="match status" value="1"/>
</dbReference>
<keyword evidence="3" id="KW-0456">Lyase</keyword>
<comment type="caution">
    <text evidence="7">The sequence shown here is derived from an EMBL/GenBank/DDBJ whole genome shotgun (WGS) entry which is preliminary data.</text>
</comment>
<comment type="similarity">
    <text evidence="1">Belongs to the LeuD family. LeuD type 2 subfamily.</text>
</comment>
<protein>
    <recommendedName>
        <fullName evidence="2">3-isopropylmalate dehydratase small subunit</fullName>
    </recommendedName>
    <alternativeName>
        <fullName evidence="4">Alpha-IPM isomerase</fullName>
    </alternativeName>
    <alternativeName>
        <fullName evidence="5">Isopropylmalate isomerase</fullName>
    </alternativeName>
</protein>
<dbReference type="SUPFAM" id="SSF52016">
    <property type="entry name" value="LeuD/IlvD-like"/>
    <property type="match status" value="1"/>
</dbReference>
<dbReference type="Pfam" id="PF00694">
    <property type="entry name" value="Aconitase_C"/>
    <property type="match status" value="1"/>
</dbReference>
<evidence type="ECO:0000256" key="3">
    <source>
        <dbReference type="ARBA" id="ARBA00023239"/>
    </source>
</evidence>
<evidence type="ECO:0000256" key="2">
    <source>
        <dbReference type="ARBA" id="ARBA00017233"/>
    </source>
</evidence>
<accession>A0ABX1J3H9</accession>
<dbReference type="PANTHER" id="PTHR43345">
    <property type="entry name" value="3-ISOPROPYLMALATE DEHYDRATASE SMALL SUBUNIT 2-RELATED-RELATED"/>
    <property type="match status" value="1"/>
</dbReference>
<dbReference type="InterPro" id="IPR000573">
    <property type="entry name" value="AconitaseA/IPMdHydase_ssu_swvl"/>
</dbReference>
<evidence type="ECO:0000256" key="1">
    <source>
        <dbReference type="ARBA" id="ARBA00009869"/>
    </source>
</evidence>
<gene>
    <name evidence="7" type="ORF">HFP15_08150</name>
</gene>
<sequence>MTGRLRITGRAWVLGDGVNTDEMYPGFAMRLPVAEAARHMFRATRPGWTELVRPGDIVVGGRNFGLGSSRPVPLLFAELGVAALVAEQFNSLFFRNCVNYGLPAATLAGATNLISEGDLLDIDFEAGRLTACGETRPIAPLPGFLLEVLRAGGLVPQLETAGLLRRMSTKE</sequence>
<dbReference type="NCBIfam" id="TIGR02087">
    <property type="entry name" value="LEUD_arch"/>
    <property type="match status" value="1"/>
</dbReference>